<dbReference type="SUPFAM" id="SSF47954">
    <property type="entry name" value="Cyclin-like"/>
    <property type="match status" value="1"/>
</dbReference>
<dbReference type="GO" id="GO:0016538">
    <property type="term" value="F:cyclin-dependent protein serine/threonine kinase regulator activity"/>
    <property type="evidence" value="ECO:0007669"/>
    <property type="project" value="TreeGrafter"/>
</dbReference>
<sequence>MLPLCTDGPNQAALEQFFRQAVNREMIAFLADAAHTVASHPADIFSASPDIHNLLLPPSRCVESPPLRSVGHGLPTLEVFIAQLAITSNVQVPTLMSTIIFMARLKAKLRPTAQGLRCSPHRIFLASLIIAGKLLNDDSPTNKYWARYSSINTGEHTFGFNCTEVNLLEKQLLFLLSWKLRITEQDLWRELDVFLKPIRVRMVNETRQKEAYAALERSPGNMIWSLGTLLSCDGCSKRLRHPSRG</sequence>
<dbReference type="PANTHER" id="PTHR15615">
    <property type="match status" value="1"/>
</dbReference>
<reference evidence="2" key="1">
    <citation type="submission" date="2023-01" db="EMBL/GenBank/DDBJ databases">
        <title>The growth and conidiation of Purpureocillium lavendulum are regulated by nitrogen source and histone H3K14 acetylation.</title>
        <authorList>
            <person name="Tang P."/>
            <person name="Han J."/>
            <person name="Zhang C."/>
            <person name="Tang P."/>
            <person name="Qi F."/>
            <person name="Zhang K."/>
            <person name="Liang L."/>
        </authorList>
    </citation>
    <scope>NUCLEOTIDE SEQUENCE</scope>
    <source>
        <strain evidence="2">YMF1.00683</strain>
    </source>
</reference>
<dbReference type="Gene3D" id="1.10.472.10">
    <property type="entry name" value="Cyclin-like"/>
    <property type="match status" value="1"/>
</dbReference>
<evidence type="ECO:0000313" key="2">
    <source>
        <dbReference type="EMBL" id="KAJ6436955.1"/>
    </source>
</evidence>
<dbReference type="InterPro" id="IPR036915">
    <property type="entry name" value="Cyclin-like_sf"/>
</dbReference>
<dbReference type="GO" id="GO:0000307">
    <property type="term" value="C:cyclin-dependent protein kinase holoenzyme complex"/>
    <property type="evidence" value="ECO:0007669"/>
    <property type="project" value="TreeGrafter"/>
</dbReference>
<dbReference type="CDD" id="cd20557">
    <property type="entry name" value="CYCLIN_ScPCL1-like"/>
    <property type="match status" value="1"/>
</dbReference>
<dbReference type="InterPro" id="IPR013922">
    <property type="entry name" value="Cyclin_PHO80-like"/>
</dbReference>
<evidence type="ECO:0000259" key="1">
    <source>
        <dbReference type="Pfam" id="PF00134"/>
    </source>
</evidence>
<dbReference type="AlphaFoldDB" id="A0AB34FDK3"/>
<dbReference type="PANTHER" id="PTHR15615:SF10">
    <property type="entry name" value="PHO85 CYCLIN-2-RELATED"/>
    <property type="match status" value="1"/>
</dbReference>
<feature type="domain" description="Cyclin N-terminal" evidence="1">
    <location>
        <begin position="80"/>
        <end position="181"/>
    </location>
</feature>
<protein>
    <submittedName>
        <fullName evidence="2">Cyclin</fullName>
    </submittedName>
</protein>
<dbReference type="GO" id="GO:0019901">
    <property type="term" value="F:protein kinase binding"/>
    <property type="evidence" value="ECO:0007669"/>
    <property type="project" value="InterPro"/>
</dbReference>
<dbReference type="GO" id="GO:0005634">
    <property type="term" value="C:nucleus"/>
    <property type="evidence" value="ECO:0007669"/>
    <property type="project" value="TreeGrafter"/>
</dbReference>
<proteinExistence type="predicted"/>
<dbReference type="Pfam" id="PF00134">
    <property type="entry name" value="Cyclin_N"/>
    <property type="match status" value="1"/>
</dbReference>
<gene>
    <name evidence="2" type="primary">PCL1</name>
    <name evidence="2" type="ORF">O9K51_10492</name>
</gene>
<comment type="caution">
    <text evidence="2">The sequence shown here is derived from an EMBL/GenBank/DDBJ whole genome shotgun (WGS) entry which is preliminary data.</text>
</comment>
<organism evidence="2 3">
    <name type="scientific">Purpureocillium lavendulum</name>
    <dbReference type="NCBI Taxonomy" id="1247861"/>
    <lineage>
        <taxon>Eukaryota</taxon>
        <taxon>Fungi</taxon>
        <taxon>Dikarya</taxon>
        <taxon>Ascomycota</taxon>
        <taxon>Pezizomycotina</taxon>
        <taxon>Sordariomycetes</taxon>
        <taxon>Hypocreomycetidae</taxon>
        <taxon>Hypocreales</taxon>
        <taxon>Ophiocordycipitaceae</taxon>
        <taxon>Purpureocillium</taxon>
    </lineage>
</organism>
<dbReference type="EMBL" id="JAQHRD010000015">
    <property type="protein sequence ID" value="KAJ6436955.1"/>
    <property type="molecule type" value="Genomic_DNA"/>
</dbReference>
<dbReference type="Proteomes" id="UP001163105">
    <property type="component" value="Unassembled WGS sequence"/>
</dbReference>
<keyword evidence="3" id="KW-1185">Reference proteome</keyword>
<evidence type="ECO:0000313" key="3">
    <source>
        <dbReference type="Proteomes" id="UP001163105"/>
    </source>
</evidence>
<name>A0AB34FDK3_9HYPO</name>
<dbReference type="InterPro" id="IPR006671">
    <property type="entry name" value="Cyclin_N"/>
</dbReference>
<accession>A0AB34FDK3</accession>